<dbReference type="EMBL" id="MBAD02000453">
    <property type="protein sequence ID" value="RLN67433.1"/>
    <property type="molecule type" value="Genomic_DNA"/>
</dbReference>
<dbReference type="OrthoDB" id="248923at2759"/>
<comment type="cofactor">
    <cofactor evidence="1">
        <name>Mn(2+)</name>
        <dbReference type="ChEBI" id="CHEBI:29035"/>
    </cofactor>
</comment>
<keyword evidence="5" id="KW-0329">Glyoxylate bypass</keyword>
<keyword evidence="6" id="KW-0816">Tricarboxylic acid cycle</keyword>
<evidence type="ECO:0000313" key="16">
    <source>
        <dbReference type="Proteomes" id="UP000277300"/>
    </source>
</evidence>
<keyword evidence="9" id="KW-0521">NADP</keyword>
<dbReference type="PROSITE" id="PS00470">
    <property type="entry name" value="IDH_IMDH"/>
    <property type="match status" value="1"/>
</dbReference>
<dbReference type="Proteomes" id="UP000277300">
    <property type="component" value="Unassembled WGS sequence"/>
</dbReference>
<evidence type="ECO:0000256" key="5">
    <source>
        <dbReference type="ARBA" id="ARBA00022435"/>
    </source>
</evidence>
<evidence type="ECO:0000256" key="4">
    <source>
        <dbReference type="ARBA" id="ARBA00013013"/>
    </source>
</evidence>
<dbReference type="Proteomes" id="UP000284657">
    <property type="component" value="Unassembled WGS sequence"/>
</dbReference>
<dbReference type="PROSITE" id="PS50042">
    <property type="entry name" value="CNMP_BINDING_3"/>
    <property type="match status" value="1"/>
</dbReference>
<dbReference type="FunFam" id="3.40.718.10:FF:000002">
    <property type="entry name" value="Isocitrate dehydrogenase [NADP]"/>
    <property type="match status" value="1"/>
</dbReference>
<dbReference type="PANTHER" id="PTHR11822">
    <property type="entry name" value="NADP-SPECIFIC ISOCITRATE DEHYDROGENASE"/>
    <property type="match status" value="1"/>
</dbReference>
<dbReference type="EC" id="1.1.1.42" evidence="4"/>
<comment type="caution">
    <text evidence="14">The sequence shown here is derived from an EMBL/GenBank/DDBJ whole genome shotgun (WGS) entry which is preliminary data.</text>
</comment>
<dbReference type="NCBIfam" id="TIGR00127">
    <property type="entry name" value="nadp_idh_euk"/>
    <property type="match status" value="1"/>
</dbReference>
<evidence type="ECO:0000256" key="12">
    <source>
        <dbReference type="SAM" id="MobiDB-lite"/>
    </source>
</evidence>
<dbReference type="SMART" id="SM00100">
    <property type="entry name" value="cNMP"/>
    <property type="match status" value="1"/>
</dbReference>
<dbReference type="NCBIfam" id="NF006156">
    <property type="entry name" value="PRK08299.1"/>
    <property type="match status" value="1"/>
</dbReference>
<dbReference type="Gene3D" id="3.40.718.10">
    <property type="entry name" value="Isopropylmalate Dehydrogenase"/>
    <property type="match status" value="1"/>
</dbReference>
<keyword evidence="7" id="KW-0479">Metal-binding</keyword>
<dbReference type="InterPro" id="IPR024084">
    <property type="entry name" value="IsoPropMal-DH-like_dom"/>
</dbReference>
<evidence type="ECO:0000256" key="9">
    <source>
        <dbReference type="ARBA" id="ARBA00022857"/>
    </source>
</evidence>
<keyword evidence="8" id="KW-0460">Magnesium</keyword>
<evidence type="ECO:0000256" key="6">
    <source>
        <dbReference type="ARBA" id="ARBA00022532"/>
    </source>
</evidence>
<evidence type="ECO:0000256" key="7">
    <source>
        <dbReference type="ARBA" id="ARBA00022723"/>
    </source>
</evidence>
<dbReference type="GO" id="GO:0004450">
    <property type="term" value="F:isocitrate dehydrogenase (NADP+) activity"/>
    <property type="evidence" value="ECO:0007669"/>
    <property type="project" value="UniProtKB-EC"/>
</dbReference>
<feature type="domain" description="Cyclic nucleotide-binding" evidence="13">
    <location>
        <begin position="468"/>
        <end position="588"/>
    </location>
</feature>
<dbReference type="InterPro" id="IPR004790">
    <property type="entry name" value="Isocitrate_DH_NADP"/>
</dbReference>
<keyword evidence="10" id="KW-0560">Oxidoreductase</keyword>
<dbReference type="Pfam" id="PF00180">
    <property type="entry name" value="Iso_dh"/>
    <property type="match status" value="1"/>
</dbReference>
<keyword evidence="11" id="KW-0464">Manganese</keyword>
<organism evidence="14 16">
    <name type="scientific">Phytophthora kernoviae</name>
    <dbReference type="NCBI Taxonomy" id="325452"/>
    <lineage>
        <taxon>Eukaryota</taxon>
        <taxon>Sar</taxon>
        <taxon>Stramenopiles</taxon>
        <taxon>Oomycota</taxon>
        <taxon>Peronosporomycetes</taxon>
        <taxon>Peronosporales</taxon>
        <taxon>Peronosporaceae</taxon>
        <taxon>Phytophthora</taxon>
    </lineage>
</organism>
<dbReference type="Gene3D" id="2.60.120.10">
    <property type="entry name" value="Jelly Rolls"/>
    <property type="match status" value="1"/>
</dbReference>
<dbReference type="GO" id="GO:0006739">
    <property type="term" value="P:NADP+ metabolic process"/>
    <property type="evidence" value="ECO:0007669"/>
    <property type="project" value="TreeGrafter"/>
</dbReference>
<evidence type="ECO:0000256" key="2">
    <source>
        <dbReference type="ARBA" id="ARBA00001946"/>
    </source>
</evidence>
<sequence>MFSKTIRSVARRGYATQSKIKVQKPIVELDGDEMTRVIWSQIKDKYIHPYLDLNIEYFDLGLPHRDATNDQVTIDAAHAIQEHNVGIKCATITPDEQRVEEFKLKKMWRSPNGTIRNILNGTVFREPIVISNVPRLVPGWEKPIVVGRHAFGDQYKSTDFIAPGPGKFEVVYTPADGSEKTTMEVYDFKGPGVGLSMYNTDESIYGFAKSCLSFALSKKQDLFLSTKNTILKKYDGRFKDIFEEVYQAEFKAKYDAAGISYTHRLIDDMVAQALKSDGGFVWACKNYDGDVQSDIVAQGYGSLGLMTSVLVAPDGKTVEAEAAHGTVTRHWRQYQQGKKTSTNPIASIYAWTRGLAHRGSLDGNQELIDFSLGLENAVIKTVEAGHMTKDLAICVHGSNVTPEHYLYTEDFMDKVKETFDATRHQRSISMSVPSGAMTSSNTTVADATVASTALQPQIRISLLHRAKTFRGVDDNTVREALRYLRFRQYQDGEAIFYQGDKGDIFYVLLEGSVGIYGALKRSQQPDKNKCKQSERENTAAKNRSGVATHDKPDLNLMGPRLFTYRAGESFGETALFTNAAVRTATAIAFGAITETVQQVHTICAIERAHREERIEVARRALNEREASLKKNRLKLENEALELGLTHQQQCQRQKQQELEDLNKFSSNDTSRGSLGLQKPFLPHLDPAKLLVSEDETNPAGIFKVLCPPKPDIMIDTYLREVATPPKMLSTVVKNFVVRDWDTLEDDYSQRLTLQLPS</sequence>
<dbReference type="GO" id="GO:0006099">
    <property type="term" value="P:tricarboxylic acid cycle"/>
    <property type="evidence" value="ECO:0007669"/>
    <property type="project" value="UniProtKB-KW"/>
</dbReference>
<dbReference type="AlphaFoldDB" id="A0A3F2RHS7"/>
<dbReference type="GO" id="GO:0000287">
    <property type="term" value="F:magnesium ion binding"/>
    <property type="evidence" value="ECO:0007669"/>
    <property type="project" value="InterPro"/>
</dbReference>
<evidence type="ECO:0000256" key="11">
    <source>
        <dbReference type="ARBA" id="ARBA00023211"/>
    </source>
</evidence>
<evidence type="ECO:0000256" key="3">
    <source>
        <dbReference type="ARBA" id="ARBA00007769"/>
    </source>
</evidence>
<dbReference type="InterPro" id="IPR019818">
    <property type="entry name" value="IsoCit/isopropylmalate_DH_CS"/>
</dbReference>
<evidence type="ECO:0000313" key="15">
    <source>
        <dbReference type="EMBL" id="RLN67433.1"/>
    </source>
</evidence>
<comment type="similarity">
    <text evidence="3">Belongs to the isocitrate and isopropylmalate dehydrogenases family.</text>
</comment>
<evidence type="ECO:0000259" key="13">
    <source>
        <dbReference type="PROSITE" id="PS50042"/>
    </source>
</evidence>
<feature type="compositionally biased region" description="Basic and acidic residues" evidence="12">
    <location>
        <begin position="524"/>
        <end position="538"/>
    </location>
</feature>
<dbReference type="PROSITE" id="PS00889">
    <property type="entry name" value="CNMP_BINDING_2"/>
    <property type="match status" value="1"/>
</dbReference>
<evidence type="ECO:0000313" key="14">
    <source>
        <dbReference type="EMBL" id="RLN56839.1"/>
    </source>
</evidence>
<name>A0A3F2RHS7_9STRA</name>
<dbReference type="EMBL" id="MBDO02000340">
    <property type="protein sequence ID" value="RLN56839.1"/>
    <property type="molecule type" value="Genomic_DNA"/>
</dbReference>
<evidence type="ECO:0000256" key="1">
    <source>
        <dbReference type="ARBA" id="ARBA00001936"/>
    </source>
</evidence>
<proteinExistence type="inferred from homology"/>
<dbReference type="InterPro" id="IPR018488">
    <property type="entry name" value="cNMP-bd_CS"/>
</dbReference>
<dbReference type="SUPFAM" id="SSF51206">
    <property type="entry name" value="cAMP-binding domain-like"/>
    <property type="match status" value="1"/>
</dbReference>
<dbReference type="GO" id="GO:0051287">
    <property type="term" value="F:NAD binding"/>
    <property type="evidence" value="ECO:0007669"/>
    <property type="project" value="InterPro"/>
</dbReference>
<dbReference type="GO" id="GO:0006097">
    <property type="term" value="P:glyoxylate cycle"/>
    <property type="evidence" value="ECO:0007669"/>
    <property type="project" value="UniProtKB-KW"/>
</dbReference>
<protein>
    <recommendedName>
        <fullName evidence="4">isocitrate dehydrogenase (NADP(+))</fullName>
        <ecNumber evidence="4">1.1.1.42</ecNumber>
    </recommendedName>
</protein>
<dbReference type="InterPro" id="IPR000595">
    <property type="entry name" value="cNMP-bd_dom"/>
</dbReference>
<dbReference type="SMART" id="SM01329">
    <property type="entry name" value="Iso_dh"/>
    <property type="match status" value="1"/>
</dbReference>
<dbReference type="PANTHER" id="PTHR11822:SF21">
    <property type="entry name" value="ISOCITRATE DEHYDROGENASE [NADP], MITOCHONDRIAL"/>
    <property type="match status" value="1"/>
</dbReference>
<dbReference type="SUPFAM" id="SSF53659">
    <property type="entry name" value="Isocitrate/Isopropylmalate dehydrogenase-like"/>
    <property type="match status" value="1"/>
</dbReference>
<dbReference type="PRINTS" id="PR00103">
    <property type="entry name" value="CAMPKINASE"/>
</dbReference>
<accession>A0A3F2RHS7</accession>
<gene>
    <name evidence="15" type="ORF">BBJ29_006414</name>
    <name evidence="14" type="ORF">BBP00_00007788</name>
</gene>
<reference evidence="16 17" key="1">
    <citation type="submission" date="2018-07" db="EMBL/GenBank/DDBJ databases">
        <title>Genome sequencing of oomycete isolates from Chile give support for New Zealand origin for Phytophthora kernoviae and make available the first Nothophytophthora sp. genome.</title>
        <authorList>
            <person name="Studholme D.J."/>
            <person name="Sanfuentes E."/>
            <person name="Panda P."/>
            <person name="Hill R."/>
            <person name="Sambles C."/>
            <person name="Grant M."/>
            <person name="Williams N.M."/>
            <person name="Mcdougal R.L."/>
        </authorList>
    </citation>
    <scope>NUCLEOTIDE SEQUENCE [LARGE SCALE GENOMIC DNA]</scope>
    <source>
        <strain evidence="14">Chile6</strain>
        <strain evidence="15">Chile7</strain>
    </source>
</reference>
<dbReference type="GO" id="GO:0005739">
    <property type="term" value="C:mitochondrion"/>
    <property type="evidence" value="ECO:0007669"/>
    <property type="project" value="TreeGrafter"/>
</dbReference>
<dbReference type="CDD" id="cd00038">
    <property type="entry name" value="CAP_ED"/>
    <property type="match status" value="1"/>
</dbReference>
<comment type="cofactor">
    <cofactor evidence="2">
        <name>Mg(2+)</name>
        <dbReference type="ChEBI" id="CHEBI:18420"/>
    </cofactor>
</comment>
<evidence type="ECO:0000256" key="10">
    <source>
        <dbReference type="ARBA" id="ARBA00023002"/>
    </source>
</evidence>
<dbReference type="InterPro" id="IPR014710">
    <property type="entry name" value="RmlC-like_jellyroll"/>
</dbReference>
<evidence type="ECO:0000313" key="17">
    <source>
        <dbReference type="Proteomes" id="UP000284657"/>
    </source>
</evidence>
<evidence type="ECO:0000256" key="8">
    <source>
        <dbReference type="ARBA" id="ARBA00022842"/>
    </source>
</evidence>
<dbReference type="GO" id="GO:0006102">
    <property type="term" value="P:isocitrate metabolic process"/>
    <property type="evidence" value="ECO:0007669"/>
    <property type="project" value="InterPro"/>
</dbReference>
<feature type="region of interest" description="Disordered" evidence="12">
    <location>
        <begin position="524"/>
        <end position="550"/>
    </location>
</feature>
<dbReference type="InterPro" id="IPR018490">
    <property type="entry name" value="cNMP-bd_dom_sf"/>
</dbReference>